<dbReference type="Proteomes" id="UP000703269">
    <property type="component" value="Unassembled WGS sequence"/>
</dbReference>
<accession>A0A9P3LDM9</accession>
<dbReference type="AlphaFoldDB" id="A0A9P3LDM9"/>
<dbReference type="EMBL" id="BPQB01000015">
    <property type="protein sequence ID" value="GJE90102.1"/>
    <property type="molecule type" value="Genomic_DNA"/>
</dbReference>
<gene>
    <name evidence="1" type="ORF">PsYK624_062250</name>
</gene>
<organism evidence="1 2">
    <name type="scientific">Phanerochaete sordida</name>
    <dbReference type="NCBI Taxonomy" id="48140"/>
    <lineage>
        <taxon>Eukaryota</taxon>
        <taxon>Fungi</taxon>
        <taxon>Dikarya</taxon>
        <taxon>Basidiomycota</taxon>
        <taxon>Agaricomycotina</taxon>
        <taxon>Agaricomycetes</taxon>
        <taxon>Polyporales</taxon>
        <taxon>Phanerochaetaceae</taxon>
        <taxon>Phanerochaete</taxon>
    </lineage>
</organism>
<name>A0A9P3LDM9_9APHY</name>
<reference evidence="1 2" key="1">
    <citation type="submission" date="2021-08" db="EMBL/GenBank/DDBJ databases">
        <title>Draft Genome Sequence of Phanerochaete sordida strain YK-624.</title>
        <authorList>
            <person name="Mori T."/>
            <person name="Dohra H."/>
            <person name="Suzuki T."/>
            <person name="Kawagishi H."/>
            <person name="Hirai H."/>
        </authorList>
    </citation>
    <scope>NUCLEOTIDE SEQUENCE [LARGE SCALE GENOMIC DNA]</scope>
    <source>
        <strain evidence="1 2">YK-624</strain>
    </source>
</reference>
<sequence>MSARSLLRALRDTGPEAIGEHRGRCLVSTRIRISSMMKLEMAIAALCERNGVYNNVQVPVPELTGF</sequence>
<evidence type="ECO:0000313" key="2">
    <source>
        <dbReference type="Proteomes" id="UP000703269"/>
    </source>
</evidence>
<proteinExistence type="predicted"/>
<comment type="caution">
    <text evidence="1">The sequence shown here is derived from an EMBL/GenBank/DDBJ whole genome shotgun (WGS) entry which is preliminary data.</text>
</comment>
<protein>
    <submittedName>
        <fullName evidence="1">Uncharacterized protein</fullName>
    </submittedName>
</protein>
<keyword evidence="2" id="KW-1185">Reference proteome</keyword>
<evidence type="ECO:0000313" key="1">
    <source>
        <dbReference type="EMBL" id="GJE90102.1"/>
    </source>
</evidence>